<dbReference type="SMART" id="SM00086">
    <property type="entry name" value="PAC"/>
    <property type="match status" value="1"/>
</dbReference>
<keyword evidence="4" id="KW-0808">Transferase</keyword>
<dbReference type="Pfam" id="PF00512">
    <property type="entry name" value="HisKA"/>
    <property type="match status" value="1"/>
</dbReference>
<dbReference type="SUPFAM" id="SSF47384">
    <property type="entry name" value="Homodimeric domain of signal transducing histidine kinase"/>
    <property type="match status" value="1"/>
</dbReference>
<protein>
    <recommendedName>
        <fullName evidence="2">histidine kinase</fullName>
        <ecNumber evidence="2">2.7.13.3</ecNumber>
    </recommendedName>
</protein>
<keyword evidence="13" id="KW-1185">Reference proteome</keyword>
<evidence type="ECO:0000256" key="5">
    <source>
        <dbReference type="ARBA" id="ARBA00022777"/>
    </source>
</evidence>
<keyword evidence="7" id="KW-0812">Transmembrane</keyword>
<feature type="transmembrane region" description="Helical" evidence="7">
    <location>
        <begin position="36"/>
        <end position="56"/>
    </location>
</feature>
<evidence type="ECO:0000256" key="2">
    <source>
        <dbReference type="ARBA" id="ARBA00012438"/>
    </source>
</evidence>
<evidence type="ECO:0000256" key="7">
    <source>
        <dbReference type="SAM" id="Phobius"/>
    </source>
</evidence>
<dbReference type="NCBIfam" id="TIGR00229">
    <property type="entry name" value="sensory_box"/>
    <property type="match status" value="1"/>
</dbReference>
<keyword evidence="7" id="KW-0472">Membrane</keyword>
<keyword evidence="8" id="KW-0732">Signal</keyword>
<dbReference type="InterPro" id="IPR003661">
    <property type="entry name" value="HisK_dim/P_dom"/>
</dbReference>
<dbReference type="Gene3D" id="3.30.565.10">
    <property type="entry name" value="Histidine kinase-like ATPase, C-terminal domain"/>
    <property type="match status" value="1"/>
</dbReference>
<dbReference type="PRINTS" id="PR00344">
    <property type="entry name" value="BCTRLSENSOR"/>
</dbReference>
<dbReference type="InterPro" id="IPR035965">
    <property type="entry name" value="PAS-like_dom_sf"/>
</dbReference>
<evidence type="ECO:0000259" key="9">
    <source>
        <dbReference type="PROSITE" id="PS50109"/>
    </source>
</evidence>
<dbReference type="Pfam" id="PF13426">
    <property type="entry name" value="PAS_9"/>
    <property type="match status" value="2"/>
</dbReference>
<feature type="domain" description="PAS" evidence="10">
    <location>
        <begin position="85"/>
        <end position="139"/>
    </location>
</feature>
<dbReference type="PROSITE" id="PS50112">
    <property type="entry name" value="PAS"/>
    <property type="match status" value="1"/>
</dbReference>
<feature type="chain" id="PRO_5046171254" description="histidine kinase" evidence="8">
    <location>
        <begin position="27"/>
        <end position="549"/>
    </location>
</feature>
<dbReference type="InterPro" id="IPR050736">
    <property type="entry name" value="Sensor_HK_Regulatory"/>
</dbReference>
<keyword evidence="5" id="KW-0418">Kinase</keyword>
<keyword evidence="7" id="KW-1133">Transmembrane helix</keyword>
<dbReference type="SUPFAM" id="SSF55785">
    <property type="entry name" value="PYP-like sensor domain (PAS domain)"/>
    <property type="match status" value="2"/>
</dbReference>
<sequence>MNSKKFIMKSILLALAVFLLSPVVAAAFGYSLSRTLVPYITLAAGVFMALVFWYIFDGHSGEATGQSGRNQLLQEVSALNHHAMVSLTDRDARLFHVNDKLLEVSGFTAEDLLGQSTSVLYAEEDKHQFAGIRAGLDRGIPWTGETRMRCKSGKTIWTQATILPRLDSEGHLIGTVSIRTDVTTAKINAQQNDLFTTLHKLWDEVYMLDPETLAFSYMNEAALARVGWEAGEVKTKTLWDDCKDLDEAKFRARIEPLLTGEVDQITYADDIDGVPYNNRIQLITTYSGEKQLVAVLRDASEQAEVERVKAELLATISHELRTPMTSIKGAMGLLLSNAAGELPEKARSMLSIAYRNSDRLVMIINDILDIEKIAAGQMVFEMNTMPLSLVIDESIAANEQFANRFDVTVEKQGVDEAAHASYDFGRTLQVLTNLLSNAAKFSPVGSKVIVRVEQVGQSYRISVQDFGAGIPEEAQGRIFERFTQVKQDKSHRGVQGTGLGLNISKVIMEQQSGGIGMVSQEGVGSTFFVEFPVAEVNDSLQDQPAEIAS</sequence>
<dbReference type="InterPro" id="IPR005467">
    <property type="entry name" value="His_kinase_dom"/>
</dbReference>
<feature type="signal peptide" evidence="8">
    <location>
        <begin position="1"/>
        <end position="26"/>
    </location>
</feature>
<dbReference type="PROSITE" id="PS50113">
    <property type="entry name" value="PAC"/>
    <property type="match status" value="1"/>
</dbReference>
<reference evidence="12 13" key="1">
    <citation type="submission" date="2019-05" db="EMBL/GenBank/DDBJ databases">
        <title>Marivita sp. nov. isolated from sea sediment.</title>
        <authorList>
            <person name="Kim W."/>
        </authorList>
    </citation>
    <scope>NUCLEOTIDE SEQUENCE [LARGE SCALE GENOMIC DNA]</scope>
    <source>
        <strain evidence="12 13">CAU 1492</strain>
    </source>
</reference>
<dbReference type="CDD" id="cd00130">
    <property type="entry name" value="PAS"/>
    <property type="match status" value="1"/>
</dbReference>
<evidence type="ECO:0000256" key="4">
    <source>
        <dbReference type="ARBA" id="ARBA00022679"/>
    </source>
</evidence>
<dbReference type="InterPro" id="IPR036097">
    <property type="entry name" value="HisK_dim/P_sf"/>
</dbReference>
<dbReference type="InterPro" id="IPR001610">
    <property type="entry name" value="PAC"/>
</dbReference>
<dbReference type="SMART" id="SM00091">
    <property type="entry name" value="PAS"/>
    <property type="match status" value="2"/>
</dbReference>
<comment type="caution">
    <text evidence="12">The sequence shown here is derived from an EMBL/GenBank/DDBJ whole genome shotgun (WGS) entry which is preliminary data.</text>
</comment>
<keyword evidence="3" id="KW-0597">Phosphoprotein</keyword>
<accession>A0ABY2X6F8</accession>
<dbReference type="Gene3D" id="3.30.450.20">
    <property type="entry name" value="PAS domain"/>
    <property type="match status" value="2"/>
</dbReference>
<dbReference type="Pfam" id="PF02518">
    <property type="entry name" value="HATPase_c"/>
    <property type="match status" value="1"/>
</dbReference>
<evidence type="ECO:0000256" key="6">
    <source>
        <dbReference type="ARBA" id="ARBA00023012"/>
    </source>
</evidence>
<evidence type="ECO:0000313" key="12">
    <source>
        <dbReference type="EMBL" id="TMV10584.1"/>
    </source>
</evidence>
<dbReference type="EC" id="2.7.13.3" evidence="2"/>
<dbReference type="Proteomes" id="UP001191082">
    <property type="component" value="Unassembled WGS sequence"/>
</dbReference>
<dbReference type="InterPro" id="IPR000700">
    <property type="entry name" value="PAS-assoc_C"/>
</dbReference>
<dbReference type="SMART" id="SM00387">
    <property type="entry name" value="HATPase_c"/>
    <property type="match status" value="1"/>
</dbReference>
<evidence type="ECO:0000313" key="13">
    <source>
        <dbReference type="Proteomes" id="UP001191082"/>
    </source>
</evidence>
<dbReference type="SMART" id="SM00388">
    <property type="entry name" value="HisKA"/>
    <property type="match status" value="1"/>
</dbReference>
<dbReference type="PANTHER" id="PTHR43711:SF1">
    <property type="entry name" value="HISTIDINE KINASE 1"/>
    <property type="match status" value="1"/>
</dbReference>
<evidence type="ECO:0000256" key="1">
    <source>
        <dbReference type="ARBA" id="ARBA00000085"/>
    </source>
</evidence>
<dbReference type="EMBL" id="VCPC01000004">
    <property type="protein sequence ID" value="TMV10584.1"/>
    <property type="molecule type" value="Genomic_DNA"/>
</dbReference>
<keyword evidence="6" id="KW-0902">Two-component regulatory system</keyword>
<dbReference type="PROSITE" id="PS50109">
    <property type="entry name" value="HIS_KIN"/>
    <property type="match status" value="1"/>
</dbReference>
<gene>
    <name evidence="12" type="ORF">FGK64_17540</name>
</gene>
<evidence type="ECO:0000256" key="8">
    <source>
        <dbReference type="SAM" id="SignalP"/>
    </source>
</evidence>
<name>A0ABY2X6F8_9RHOB</name>
<dbReference type="CDD" id="cd00082">
    <property type="entry name" value="HisKA"/>
    <property type="match status" value="1"/>
</dbReference>
<dbReference type="InterPro" id="IPR000014">
    <property type="entry name" value="PAS"/>
</dbReference>
<dbReference type="PANTHER" id="PTHR43711">
    <property type="entry name" value="TWO-COMPONENT HISTIDINE KINASE"/>
    <property type="match status" value="1"/>
</dbReference>
<proteinExistence type="predicted"/>
<organism evidence="12 13">
    <name type="scientific">Arenibacterium halophilum</name>
    <dbReference type="NCBI Taxonomy" id="2583821"/>
    <lineage>
        <taxon>Bacteria</taxon>
        <taxon>Pseudomonadati</taxon>
        <taxon>Pseudomonadota</taxon>
        <taxon>Alphaproteobacteria</taxon>
        <taxon>Rhodobacterales</taxon>
        <taxon>Paracoccaceae</taxon>
        <taxon>Arenibacterium</taxon>
    </lineage>
</organism>
<feature type="domain" description="Histidine kinase" evidence="9">
    <location>
        <begin position="315"/>
        <end position="535"/>
    </location>
</feature>
<dbReference type="SUPFAM" id="SSF55874">
    <property type="entry name" value="ATPase domain of HSP90 chaperone/DNA topoisomerase II/histidine kinase"/>
    <property type="match status" value="1"/>
</dbReference>
<evidence type="ECO:0000259" key="10">
    <source>
        <dbReference type="PROSITE" id="PS50112"/>
    </source>
</evidence>
<evidence type="ECO:0000256" key="3">
    <source>
        <dbReference type="ARBA" id="ARBA00022553"/>
    </source>
</evidence>
<dbReference type="Gene3D" id="1.10.287.130">
    <property type="match status" value="1"/>
</dbReference>
<evidence type="ECO:0000259" key="11">
    <source>
        <dbReference type="PROSITE" id="PS50113"/>
    </source>
</evidence>
<dbReference type="InterPro" id="IPR004358">
    <property type="entry name" value="Sig_transdc_His_kin-like_C"/>
</dbReference>
<dbReference type="InterPro" id="IPR036890">
    <property type="entry name" value="HATPase_C_sf"/>
</dbReference>
<dbReference type="InterPro" id="IPR003594">
    <property type="entry name" value="HATPase_dom"/>
</dbReference>
<comment type="catalytic activity">
    <reaction evidence="1">
        <text>ATP + protein L-histidine = ADP + protein N-phospho-L-histidine.</text>
        <dbReference type="EC" id="2.7.13.3"/>
    </reaction>
</comment>
<feature type="domain" description="PAC" evidence="11">
    <location>
        <begin position="142"/>
        <end position="194"/>
    </location>
</feature>